<comment type="similarity">
    <text evidence="3">Belongs to the methyltransferase superfamily. ETFBKMT family.</text>
</comment>
<keyword evidence="1" id="KW-0489">Methyltransferase</keyword>
<comment type="caution">
    <text evidence="6">The sequence shown here is derived from an EMBL/GenBank/DDBJ whole genome shotgun (WGS) entry which is preliminary data.</text>
</comment>
<evidence type="ECO:0000313" key="6">
    <source>
        <dbReference type="EMBL" id="GMI34298.1"/>
    </source>
</evidence>
<keyword evidence="7" id="KW-1185">Reference proteome</keyword>
<proteinExistence type="inferred from homology"/>
<evidence type="ECO:0000256" key="5">
    <source>
        <dbReference type="ARBA" id="ARBA00042266"/>
    </source>
</evidence>
<dbReference type="Pfam" id="PF06325">
    <property type="entry name" value="PrmA"/>
    <property type="match status" value="1"/>
</dbReference>
<dbReference type="PANTHER" id="PTHR43648">
    <property type="entry name" value="ELECTRON TRANSFER FLAVOPROTEIN BETA SUBUNIT LYSINE METHYLTRANSFERASE"/>
    <property type="match status" value="1"/>
</dbReference>
<dbReference type="InterPro" id="IPR029063">
    <property type="entry name" value="SAM-dependent_MTases_sf"/>
</dbReference>
<evidence type="ECO:0000256" key="1">
    <source>
        <dbReference type="ARBA" id="ARBA00022603"/>
    </source>
</evidence>
<dbReference type="Proteomes" id="UP001165060">
    <property type="component" value="Unassembled WGS sequence"/>
</dbReference>
<name>A0ABQ6MVP3_9STRA</name>
<keyword evidence="2" id="KW-0808">Transferase</keyword>
<evidence type="ECO:0000256" key="4">
    <source>
        <dbReference type="ARBA" id="ARBA00041867"/>
    </source>
</evidence>
<evidence type="ECO:0000313" key="7">
    <source>
        <dbReference type="Proteomes" id="UP001165060"/>
    </source>
</evidence>
<sequence length="196" mass="20920">MHLIGPSDPLYHPDPSKPSPFTDPFWAFVWPGSWGIAEHLRRNPALVQGKIVLDFAAGCGVSGIAAAQLGAKHVCFNDIDEVSVAACSMNAALNDLPEEQVGLEARDLVGAKTNAQVILAGDVCYEAELAASVMGWLREEARRGVLVLVGDPGRWSSKPHLAGELGVEEKARFPLPAALKDDNSGLVETSVFQVRP</sequence>
<dbReference type="EMBL" id="BRYB01003300">
    <property type="protein sequence ID" value="GMI34298.1"/>
    <property type="molecule type" value="Genomic_DNA"/>
</dbReference>
<evidence type="ECO:0000256" key="3">
    <source>
        <dbReference type="ARBA" id="ARBA00037932"/>
    </source>
</evidence>
<gene>
    <name evidence="6" type="ORF">TeGR_g13078</name>
</gene>
<accession>A0ABQ6MVP3</accession>
<dbReference type="PANTHER" id="PTHR43648:SF1">
    <property type="entry name" value="ELECTRON TRANSFER FLAVOPROTEIN BETA SUBUNIT LYSINE METHYLTRANSFERASE"/>
    <property type="match status" value="1"/>
</dbReference>
<dbReference type="InterPro" id="IPR050078">
    <property type="entry name" value="Ribosomal_L11_MeTrfase_PrmA"/>
</dbReference>
<organism evidence="6 7">
    <name type="scientific">Tetraparma gracilis</name>
    <dbReference type="NCBI Taxonomy" id="2962635"/>
    <lineage>
        <taxon>Eukaryota</taxon>
        <taxon>Sar</taxon>
        <taxon>Stramenopiles</taxon>
        <taxon>Ochrophyta</taxon>
        <taxon>Bolidophyceae</taxon>
        <taxon>Parmales</taxon>
        <taxon>Triparmaceae</taxon>
        <taxon>Tetraparma</taxon>
    </lineage>
</organism>
<reference evidence="6 7" key="1">
    <citation type="journal article" date="2023" name="Commun. Biol.">
        <title>Genome analysis of Parmales, the sister group of diatoms, reveals the evolutionary specialization of diatoms from phago-mixotrophs to photoautotrophs.</title>
        <authorList>
            <person name="Ban H."/>
            <person name="Sato S."/>
            <person name="Yoshikawa S."/>
            <person name="Yamada K."/>
            <person name="Nakamura Y."/>
            <person name="Ichinomiya M."/>
            <person name="Sato N."/>
            <person name="Blanc-Mathieu R."/>
            <person name="Endo H."/>
            <person name="Kuwata A."/>
            <person name="Ogata H."/>
        </authorList>
    </citation>
    <scope>NUCLEOTIDE SEQUENCE [LARGE SCALE GENOMIC DNA]</scope>
</reference>
<protein>
    <recommendedName>
        <fullName evidence="5">ETFB lysine methyltransferase</fullName>
    </recommendedName>
    <alternativeName>
        <fullName evidence="4">Protein N-lysine methyltransferase METTL20</fullName>
    </alternativeName>
</protein>
<dbReference type="Gene3D" id="3.40.50.150">
    <property type="entry name" value="Vaccinia Virus protein VP39"/>
    <property type="match status" value="1"/>
</dbReference>
<evidence type="ECO:0000256" key="2">
    <source>
        <dbReference type="ARBA" id="ARBA00022679"/>
    </source>
</evidence>
<dbReference type="SUPFAM" id="SSF53335">
    <property type="entry name" value="S-adenosyl-L-methionine-dependent methyltransferases"/>
    <property type="match status" value="1"/>
</dbReference>